<sequence>MAKTTPNLDLYEVDPASDGSLTFNIQTMLNDNFDKIDSAIPAAQAAAQSYTDSKFPVQASELSNGAATDAVIGNRTGDPTLASPSSTGTMTQLFGWLMGRVKAISGTTNWYDPPDINLAALSAHKSRHAIGGADVLLPSDIGAETPSGAQAKAATAQTAAGSYTDSSVAGVKSDSINYKRITSMGGLY</sequence>
<proteinExistence type="predicted"/>
<dbReference type="EMBL" id="CP003639">
    <property type="protein sequence ID" value="AFM40344.1"/>
    <property type="molecule type" value="Genomic_DNA"/>
</dbReference>
<organism evidence="1 2">
    <name type="scientific">Desulfosporosinus acidiphilus (strain DSM 22704 / JCM 16185 / SJ4)</name>
    <dbReference type="NCBI Taxonomy" id="646529"/>
    <lineage>
        <taxon>Bacteria</taxon>
        <taxon>Bacillati</taxon>
        <taxon>Bacillota</taxon>
        <taxon>Clostridia</taxon>
        <taxon>Eubacteriales</taxon>
        <taxon>Desulfitobacteriaceae</taxon>
        <taxon>Desulfosporosinus</taxon>
    </lineage>
</organism>
<keyword evidence="2" id="KW-1185">Reference proteome</keyword>
<gene>
    <name evidence="1" type="ordered locus">Desaci_1318</name>
</gene>
<dbReference type="OrthoDB" id="1799546at2"/>
<dbReference type="STRING" id="646529.Desaci_1318"/>
<protein>
    <submittedName>
        <fullName evidence="1">Uncharacterized protein</fullName>
    </submittedName>
</protein>
<dbReference type="eggNOG" id="ENOG5033IGK">
    <property type="taxonomic scope" value="Bacteria"/>
</dbReference>
<dbReference type="HOGENOM" id="CLU_1438941_0_0_9"/>
<dbReference type="RefSeq" id="WP_014826351.1">
    <property type="nucleotide sequence ID" value="NC_018068.1"/>
</dbReference>
<dbReference type="Proteomes" id="UP000002892">
    <property type="component" value="Chromosome"/>
</dbReference>
<evidence type="ECO:0000313" key="2">
    <source>
        <dbReference type="Proteomes" id="UP000002892"/>
    </source>
</evidence>
<name>I4D3H0_DESAJ</name>
<reference evidence="1 2" key="1">
    <citation type="journal article" date="2012" name="J. Bacteriol.">
        <title>Complete genome sequences of Desulfosporosinus orientis DSM765T, Desulfosporosinus youngiae DSM17734T, Desulfosporosinus meridiei DSM13257T, and Desulfosporosinus acidiphilus DSM22704T.</title>
        <authorList>
            <person name="Pester M."/>
            <person name="Brambilla E."/>
            <person name="Alazard D."/>
            <person name="Rattei T."/>
            <person name="Weinmaier T."/>
            <person name="Han J."/>
            <person name="Lucas S."/>
            <person name="Lapidus A."/>
            <person name="Cheng J.F."/>
            <person name="Goodwin L."/>
            <person name="Pitluck S."/>
            <person name="Peters L."/>
            <person name="Ovchinnikova G."/>
            <person name="Teshima H."/>
            <person name="Detter J.C."/>
            <person name="Han C.S."/>
            <person name="Tapia R."/>
            <person name="Land M.L."/>
            <person name="Hauser L."/>
            <person name="Kyrpides N.C."/>
            <person name="Ivanova N.N."/>
            <person name="Pagani I."/>
            <person name="Huntmann M."/>
            <person name="Wei C.L."/>
            <person name="Davenport K.W."/>
            <person name="Daligault H."/>
            <person name="Chain P.S."/>
            <person name="Chen A."/>
            <person name="Mavromatis K."/>
            <person name="Markowitz V."/>
            <person name="Szeto E."/>
            <person name="Mikhailova N."/>
            <person name="Pati A."/>
            <person name="Wagner M."/>
            <person name="Woyke T."/>
            <person name="Ollivier B."/>
            <person name="Klenk H.P."/>
            <person name="Spring S."/>
            <person name="Loy A."/>
        </authorList>
    </citation>
    <scope>NUCLEOTIDE SEQUENCE [LARGE SCALE GENOMIC DNA]</scope>
    <source>
        <strain evidence="2">DSM 22704 / JCM 16185 / SJ4</strain>
    </source>
</reference>
<dbReference type="KEGG" id="dai:Desaci_1318"/>
<evidence type="ECO:0000313" key="1">
    <source>
        <dbReference type="EMBL" id="AFM40344.1"/>
    </source>
</evidence>
<dbReference type="AlphaFoldDB" id="I4D3H0"/>
<accession>I4D3H0</accession>